<dbReference type="EMBL" id="FOTC01000012">
    <property type="protein sequence ID" value="SFL67563.1"/>
    <property type="molecule type" value="Genomic_DNA"/>
</dbReference>
<reference evidence="10" key="1">
    <citation type="submission" date="2016-10" db="EMBL/GenBank/DDBJ databases">
        <authorList>
            <person name="Varghese N."/>
            <person name="Submissions S."/>
        </authorList>
    </citation>
    <scope>NUCLEOTIDE SEQUENCE [LARGE SCALE GENOMIC DNA]</scope>
    <source>
        <strain evidence="10">CGMCC 1.7738</strain>
    </source>
</reference>
<keyword evidence="3" id="KW-0597">Phosphoprotein</keyword>
<dbReference type="CDD" id="cd00130">
    <property type="entry name" value="PAS"/>
    <property type="match status" value="1"/>
</dbReference>
<dbReference type="PROSITE" id="PS50109">
    <property type="entry name" value="HIS_KIN"/>
    <property type="match status" value="1"/>
</dbReference>
<dbReference type="SMART" id="SM00388">
    <property type="entry name" value="HisKA"/>
    <property type="match status" value="1"/>
</dbReference>
<evidence type="ECO:0000313" key="10">
    <source>
        <dbReference type="Proteomes" id="UP000199607"/>
    </source>
</evidence>
<dbReference type="InterPro" id="IPR052162">
    <property type="entry name" value="Sensor_kinase/Photoreceptor"/>
</dbReference>
<evidence type="ECO:0000256" key="4">
    <source>
        <dbReference type="ARBA" id="ARBA00022679"/>
    </source>
</evidence>
<keyword evidence="4" id="KW-0808">Transferase</keyword>
<dbReference type="InterPro" id="IPR003661">
    <property type="entry name" value="HisK_dim/P_dom"/>
</dbReference>
<dbReference type="Gene3D" id="3.30.565.10">
    <property type="entry name" value="Histidine kinase-like ATPase, C-terminal domain"/>
    <property type="match status" value="1"/>
</dbReference>
<dbReference type="SUPFAM" id="SSF55874">
    <property type="entry name" value="ATPase domain of HSP90 chaperone/DNA topoisomerase II/histidine kinase"/>
    <property type="match status" value="1"/>
</dbReference>
<dbReference type="SUPFAM" id="SSF47384">
    <property type="entry name" value="Homodimeric domain of signal transducing histidine kinase"/>
    <property type="match status" value="1"/>
</dbReference>
<evidence type="ECO:0000259" key="8">
    <source>
        <dbReference type="PROSITE" id="PS50113"/>
    </source>
</evidence>
<feature type="domain" description="Histidine kinase" evidence="6">
    <location>
        <begin position="132"/>
        <end position="338"/>
    </location>
</feature>
<evidence type="ECO:0000256" key="5">
    <source>
        <dbReference type="ARBA" id="ARBA00022777"/>
    </source>
</evidence>
<dbReference type="NCBIfam" id="TIGR00229">
    <property type="entry name" value="sensory_box"/>
    <property type="match status" value="1"/>
</dbReference>
<dbReference type="InterPro" id="IPR004358">
    <property type="entry name" value="Sig_transdc_His_kin-like_C"/>
</dbReference>
<dbReference type="Gene3D" id="1.10.287.130">
    <property type="match status" value="1"/>
</dbReference>
<comment type="catalytic activity">
    <reaction evidence="1">
        <text>ATP + protein L-histidine = ADP + protein N-phospho-L-histidine.</text>
        <dbReference type="EC" id="2.7.13.3"/>
    </reaction>
</comment>
<protein>
    <recommendedName>
        <fullName evidence="2">histidine kinase</fullName>
        <ecNumber evidence="2">2.7.13.3</ecNumber>
    </recommendedName>
</protein>
<keyword evidence="10" id="KW-1185">Reference proteome</keyword>
<evidence type="ECO:0000313" key="9">
    <source>
        <dbReference type="EMBL" id="SFL67563.1"/>
    </source>
</evidence>
<dbReference type="InterPro" id="IPR036890">
    <property type="entry name" value="HATPase_C_sf"/>
</dbReference>
<dbReference type="InterPro" id="IPR035965">
    <property type="entry name" value="PAS-like_dom_sf"/>
</dbReference>
<dbReference type="PROSITE" id="PS50112">
    <property type="entry name" value="PAS"/>
    <property type="match status" value="1"/>
</dbReference>
<dbReference type="SMART" id="SM00086">
    <property type="entry name" value="PAC"/>
    <property type="match status" value="1"/>
</dbReference>
<dbReference type="PRINTS" id="PR00344">
    <property type="entry name" value="BCTRLSENSOR"/>
</dbReference>
<dbReference type="InterPro" id="IPR013655">
    <property type="entry name" value="PAS_fold_3"/>
</dbReference>
<proteinExistence type="predicted"/>
<dbReference type="InterPro" id="IPR003594">
    <property type="entry name" value="HATPase_dom"/>
</dbReference>
<feature type="domain" description="PAC" evidence="8">
    <location>
        <begin position="68"/>
        <end position="121"/>
    </location>
</feature>
<evidence type="ECO:0000256" key="3">
    <source>
        <dbReference type="ARBA" id="ARBA00022553"/>
    </source>
</evidence>
<accession>A0A1I4JMX2</accession>
<dbReference type="STRING" id="553466.SAMN04487950_4575"/>
<sequence length="338" mass="38532">MFAGDLAWWEMDVESGAVTFHENKVDMLGFSPAEFDHYEDFTALVHPEDHERAMEAMRRHLQGDAEKYDVEYRIRDADGDYRWFHDVGGVTKRNADGGPLKVTGVVIDITRRKQVEEDLRRKNEQFSLLNRIVRHDIRNDMAVITGWAELLRDELPAESADKLDRIYRASQHTTELTEEVRDVMELLEGDDDFDLHPVSLKHVLTDEIERVRTSFDRVEVRVEEIPDVQVQANAMLSSVFGNILNNAVQHNDAEMVRISIETEHTEGTIRVRIADNGPGIPEQQRVEIFEKDTKGLESGGTGLGLYLVETLVTAYGGDVWITDNEPKGAVFTVELKRA</sequence>
<dbReference type="CDD" id="cd00082">
    <property type="entry name" value="HisKA"/>
    <property type="match status" value="1"/>
</dbReference>
<name>A0A1I4JMX2_9EURY</name>
<evidence type="ECO:0000259" key="7">
    <source>
        <dbReference type="PROSITE" id="PS50112"/>
    </source>
</evidence>
<dbReference type="InterPro" id="IPR005467">
    <property type="entry name" value="His_kinase_dom"/>
</dbReference>
<dbReference type="AlphaFoldDB" id="A0A1I4JMX2"/>
<dbReference type="CDD" id="cd00075">
    <property type="entry name" value="HATPase"/>
    <property type="match status" value="1"/>
</dbReference>
<dbReference type="SMART" id="SM00387">
    <property type="entry name" value="HATPase_c"/>
    <property type="match status" value="1"/>
</dbReference>
<gene>
    <name evidence="9" type="ORF">SAMN04487950_4575</name>
</gene>
<dbReference type="Proteomes" id="UP000199607">
    <property type="component" value="Unassembled WGS sequence"/>
</dbReference>
<dbReference type="SUPFAM" id="SSF55785">
    <property type="entry name" value="PYP-like sensor domain (PAS domain)"/>
    <property type="match status" value="1"/>
</dbReference>
<evidence type="ECO:0000256" key="2">
    <source>
        <dbReference type="ARBA" id="ARBA00012438"/>
    </source>
</evidence>
<feature type="domain" description="PAS" evidence="7">
    <location>
        <begin position="11"/>
        <end position="64"/>
    </location>
</feature>
<dbReference type="Pfam" id="PF08447">
    <property type="entry name" value="PAS_3"/>
    <property type="match status" value="1"/>
</dbReference>
<keyword evidence="5" id="KW-0418">Kinase</keyword>
<dbReference type="InterPro" id="IPR000014">
    <property type="entry name" value="PAS"/>
</dbReference>
<dbReference type="InterPro" id="IPR000700">
    <property type="entry name" value="PAS-assoc_C"/>
</dbReference>
<dbReference type="PROSITE" id="PS50113">
    <property type="entry name" value="PAC"/>
    <property type="match status" value="1"/>
</dbReference>
<evidence type="ECO:0000259" key="6">
    <source>
        <dbReference type="PROSITE" id="PS50109"/>
    </source>
</evidence>
<dbReference type="Pfam" id="PF00512">
    <property type="entry name" value="HisKA"/>
    <property type="match status" value="1"/>
</dbReference>
<organism evidence="9 10">
    <name type="scientific">Halogranum rubrum</name>
    <dbReference type="NCBI Taxonomy" id="553466"/>
    <lineage>
        <taxon>Archaea</taxon>
        <taxon>Methanobacteriati</taxon>
        <taxon>Methanobacteriota</taxon>
        <taxon>Stenosarchaea group</taxon>
        <taxon>Halobacteria</taxon>
        <taxon>Halobacteriales</taxon>
        <taxon>Haloferacaceae</taxon>
    </lineage>
</organism>
<dbReference type="PANTHER" id="PTHR43304:SF1">
    <property type="entry name" value="PAC DOMAIN-CONTAINING PROTEIN"/>
    <property type="match status" value="1"/>
</dbReference>
<dbReference type="Pfam" id="PF02518">
    <property type="entry name" value="HATPase_c"/>
    <property type="match status" value="1"/>
</dbReference>
<evidence type="ECO:0000256" key="1">
    <source>
        <dbReference type="ARBA" id="ARBA00000085"/>
    </source>
</evidence>
<dbReference type="InterPro" id="IPR036097">
    <property type="entry name" value="HisK_dim/P_sf"/>
</dbReference>
<dbReference type="PANTHER" id="PTHR43304">
    <property type="entry name" value="PHYTOCHROME-LIKE PROTEIN CPH1"/>
    <property type="match status" value="1"/>
</dbReference>
<dbReference type="Gene3D" id="3.30.450.20">
    <property type="entry name" value="PAS domain"/>
    <property type="match status" value="1"/>
</dbReference>
<dbReference type="GO" id="GO:0000155">
    <property type="term" value="F:phosphorelay sensor kinase activity"/>
    <property type="evidence" value="ECO:0007669"/>
    <property type="project" value="InterPro"/>
</dbReference>
<dbReference type="InterPro" id="IPR001610">
    <property type="entry name" value="PAC"/>
</dbReference>
<dbReference type="EC" id="2.7.13.3" evidence="2"/>